<name>A0A2T3HME1_9SPHI</name>
<dbReference type="OrthoDB" id="9780310at2"/>
<gene>
    <name evidence="1" type="ORF">C7T94_13800</name>
</gene>
<accession>A0A2T3HME1</accession>
<dbReference type="InterPro" id="IPR002763">
    <property type="entry name" value="DUF72"/>
</dbReference>
<evidence type="ECO:0000313" key="2">
    <source>
        <dbReference type="Proteomes" id="UP000240912"/>
    </source>
</evidence>
<comment type="caution">
    <text evidence="1">The sequence shown here is derived from an EMBL/GenBank/DDBJ whole genome shotgun (WGS) entry which is preliminary data.</text>
</comment>
<dbReference type="Proteomes" id="UP000240912">
    <property type="component" value="Unassembled WGS sequence"/>
</dbReference>
<dbReference type="Gene3D" id="3.20.20.410">
    <property type="entry name" value="Protein of unknown function UPF0759"/>
    <property type="match status" value="1"/>
</dbReference>
<evidence type="ECO:0000313" key="1">
    <source>
        <dbReference type="EMBL" id="PST83610.1"/>
    </source>
</evidence>
<organism evidence="1 2">
    <name type="scientific">Pedobacter yulinensis</name>
    <dbReference type="NCBI Taxonomy" id="2126353"/>
    <lineage>
        <taxon>Bacteria</taxon>
        <taxon>Pseudomonadati</taxon>
        <taxon>Bacteroidota</taxon>
        <taxon>Sphingobacteriia</taxon>
        <taxon>Sphingobacteriales</taxon>
        <taxon>Sphingobacteriaceae</taxon>
        <taxon>Pedobacter</taxon>
    </lineage>
</organism>
<dbReference type="PANTHER" id="PTHR30348">
    <property type="entry name" value="UNCHARACTERIZED PROTEIN YECE"/>
    <property type="match status" value="1"/>
</dbReference>
<dbReference type="InterPro" id="IPR036520">
    <property type="entry name" value="UPF0759_sf"/>
</dbReference>
<keyword evidence="2" id="KW-1185">Reference proteome</keyword>
<dbReference type="RefSeq" id="WP_107215870.1">
    <property type="nucleotide sequence ID" value="NZ_KZ686269.1"/>
</dbReference>
<sequence>MLTHRSGYYTGTSGLLLPVRNKSFYPPEFQERSRLTYYGHLFNSLEVNSCFYKVPRAQTLQKWAGEVPEHFRFTFKLWKGLTHNKGLEFDEADLVTFMQAINAVGDKKGCLLVQFPGSFRPAWMHRLDHLLQLIRQNDPAGEWHTTIEFRHADWYRPATYELLEKHQMGLVLHDKLKQGILLGSLQPGNAVYLRFHGPGGDYRGTYPDDELYEYASYINDWLDEGRTVYTYFNNTIGSAIDNLQTLRKAVSGG</sequence>
<dbReference type="Pfam" id="PF01904">
    <property type="entry name" value="DUF72"/>
    <property type="match status" value="1"/>
</dbReference>
<dbReference type="EMBL" id="PYLS01000005">
    <property type="protein sequence ID" value="PST83610.1"/>
    <property type="molecule type" value="Genomic_DNA"/>
</dbReference>
<dbReference type="PANTHER" id="PTHR30348:SF4">
    <property type="entry name" value="DUF72 DOMAIN-CONTAINING PROTEIN"/>
    <property type="match status" value="1"/>
</dbReference>
<reference evidence="1 2" key="1">
    <citation type="submission" date="2018-03" db="EMBL/GenBank/DDBJ databases">
        <authorList>
            <person name="Keele B.F."/>
        </authorList>
    </citation>
    <scope>NUCLEOTIDE SEQUENCE [LARGE SCALE GENOMIC DNA]</scope>
    <source>
        <strain evidence="1 2">YL28-9</strain>
    </source>
</reference>
<protein>
    <submittedName>
        <fullName evidence="1">DUF72 domain-containing protein</fullName>
    </submittedName>
</protein>
<proteinExistence type="predicted"/>
<dbReference type="SUPFAM" id="SSF117396">
    <property type="entry name" value="TM1631-like"/>
    <property type="match status" value="1"/>
</dbReference>
<dbReference type="AlphaFoldDB" id="A0A2T3HME1"/>